<gene>
    <name evidence="2" type="ORF">H9830_14740</name>
</gene>
<dbReference type="Pfam" id="PF14397">
    <property type="entry name" value="ATPgrasp_ST"/>
    <property type="match status" value="1"/>
</dbReference>
<evidence type="ECO:0000313" key="2">
    <source>
        <dbReference type="EMBL" id="HIY67519.1"/>
    </source>
</evidence>
<evidence type="ECO:0000259" key="1">
    <source>
        <dbReference type="Pfam" id="PF14397"/>
    </source>
</evidence>
<proteinExistence type="predicted"/>
<dbReference type="InterPro" id="IPR039523">
    <property type="entry name" value="RimK-rel_E_lig_ATP-grasp"/>
</dbReference>
<dbReference type="Gene3D" id="3.80.10.10">
    <property type="entry name" value="Ribonuclease Inhibitor"/>
    <property type="match status" value="2"/>
</dbReference>
<feature type="domain" description="Alpha-L-glutamate ligase-related protein ATP-grasp" evidence="1">
    <location>
        <begin position="246"/>
        <end position="487"/>
    </location>
</feature>
<evidence type="ECO:0000313" key="3">
    <source>
        <dbReference type="Proteomes" id="UP000824005"/>
    </source>
</evidence>
<sequence>MGISAEDLRKLNVLAARVRLATGDSLSSVIERMKTAEENYGVTPEQFVDDRLYLIPADKLEELRGKDRFVLLAADRMQVSYGRALATMYELRTQYGITFSEFNQQKFFSYKTARARRVAVRRYIEREGEQIQKVCHETGWTPKVAEEKMRAAKKKWPTIDFRKYAGYGFFAQTDKEIRERVRGWNTTAKENRKKVMQETGWSEQRVREHMTRFQMVYDIIPAYYMCYRGWELTDEQIDGYARQKLSQRLSNRFNVKSDLDLLGQKDIFDHVYAEHVNRKFFVNREGSSLQDFLDFADGIDEAFCKPLRSGGGLGTFKLDLKADREHLTALYNDLMSKPLVLVEESVQQHSELNEFYPHSVNTVRVVTLQDEEGVHIISTGIRFGGDSITDNFSADGFVCDVDKDTGVIVTPGVNKKGIVAESHPFSGKRFVGAQVPHWDKVLTIARDAMSVLSGVNYVGWDVAISPDRVSLIEGNSAPDLVLVQAPYAPEKVGKRYLFDPFLNRKEKYPAEASGVTPESLGINTASAAGAAVASNSDSGHESVSGIVAVSNLDDFRFDVVGGRGTIKKYGGSEHTVHVPAEIDGVPVTALANGSFESHVTIKRVVLPEGLQRIGRRAFANATELVEVDIPDTVQEIGDRAFEGCSSLVHVELPDGLSELRPGTFRKAAGLVSVILPYGLTRIGKDCFRECESLSEIYYFSKRGISDVMTTDRELREDALPNELNFIGSGAFGFCRSLTRVDVPYLVQDVKAETFLGCRSLSHVGLHNQLQSIGKKAFRGCVALKELHVPFTCKKFGKEAFSQKTLIRAGKTSPAAKFAADAGFEWESYSYRGSKLISRFDPEQHAPGEEADFYTARQAAAIVTRHELRHPSYIEGDRESEPLIGDVPRSRFALVEGVYRSES</sequence>
<organism evidence="2 3">
    <name type="scientific">Candidatus Agrococcus pullicola</name>
    <dbReference type="NCBI Taxonomy" id="2838429"/>
    <lineage>
        <taxon>Bacteria</taxon>
        <taxon>Bacillati</taxon>
        <taxon>Actinomycetota</taxon>
        <taxon>Actinomycetes</taxon>
        <taxon>Micrococcales</taxon>
        <taxon>Microbacteriaceae</taxon>
        <taxon>Agrococcus</taxon>
    </lineage>
</organism>
<dbReference type="Proteomes" id="UP000824005">
    <property type="component" value="Unassembled WGS sequence"/>
</dbReference>
<dbReference type="SUPFAM" id="SSF52058">
    <property type="entry name" value="L domain-like"/>
    <property type="match status" value="1"/>
</dbReference>
<protein>
    <submittedName>
        <fullName evidence="2">Leucine-rich repeat protein</fullName>
    </submittedName>
</protein>
<reference evidence="2" key="2">
    <citation type="submission" date="2021-04" db="EMBL/GenBank/DDBJ databases">
        <authorList>
            <person name="Gilroy R."/>
        </authorList>
    </citation>
    <scope>NUCLEOTIDE SEQUENCE</scope>
    <source>
        <strain evidence="2">ChiGjej1B1-98</strain>
    </source>
</reference>
<reference evidence="2" key="1">
    <citation type="journal article" date="2021" name="PeerJ">
        <title>Extensive microbial diversity within the chicken gut microbiome revealed by metagenomics and culture.</title>
        <authorList>
            <person name="Gilroy R."/>
            <person name="Ravi A."/>
            <person name="Getino M."/>
            <person name="Pursley I."/>
            <person name="Horton D.L."/>
            <person name="Alikhan N.F."/>
            <person name="Baker D."/>
            <person name="Gharbi K."/>
            <person name="Hall N."/>
            <person name="Watson M."/>
            <person name="Adriaenssens E.M."/>
            <person name="Foster-Nyarko E."/>
            <person name="Jarju S."/>
            <person name="Secka A."/>
            <person name="Antonio M."/>
            <person name="Oren A."/>
            <person name="Chaudhuri R.R."/>
            <person name="La Ragione R."/>
            <person name="Hildebrand F."/>
            <person name="Pallen M.J."/>
        </authorList>
    </citation>
    <scope>NUCLEOTIDE SEQUENCE</scope>
    <source>
        <strain evidence="2">ChiGjej1B1-98</strain>
    </source>
</reference>
<accession>A0A9D2CB30</accession>
<dbReference type="Pfam" id="PF13306">
    <property type="entry name" value="LRR_5"/>
    <property type="match status" value="2"/>
</dbReference>
<dbReference type="EMBL" id="DXDC01000450">
    <property type="protein sequence ID" value="HIY67519.1"/>
    <property type="molecule type" value="Genomic_DNA"/>
</dbReference>
<dbReference type="SUPFAM" id="SSF56059">
    <property type="entry name" value="Glutathione synthetase ATP-binding domain-like"/>
    <property type="match status" value="1"/>
</dbReference>
<name>A0A9D2CB30_9MICO</name>
<dbReference type="InterPro" id="IPR032675">
    <property type="entry name" value="LRR_dom_sf"/>
</dbReference>
<dbReference type="InterPro" id="IPR053139">
    <property type="entry name" value="Surface_bspA-like"/>
</dbReference>
<comment type="caution">
    <text evidence="2">The sequence shown here is derived from an EMBL/GenBank/DDBJ whole genome shotgun (WGS) entry which is preliminary data.</text>
</comment>
<dbReference type="AlphaFoldDB" id="A0A9D2CB30"/>
<feature type="non-terminal residue" evidence="2">
    <location>
        <position position="902"/>
    </location>
</feature>
<dbReference type="InterPro" id="IPR026906">
    <property type="entry name" value="LRR_5"/>
</dbReference>
<dbReference type="PANTHER" id="PTHR45661">
    <property type="entry name" value="SURFACE ANTIGEN"/>
    <property type="match status" value="1"/>
</dbReference>
<dbReference type="PANTHER" id="PTHR45661:SF3">
    <property type="entry name" value="IG-LIKE DOMAIN-CONTAINING PROTEIN"/>
    <property type="match status" value="1"/>
</dbReference>